<feature type="transmembrane region" description="Helical" evidence="6">
    <location>
        <begin position="95"/>
        <end position="118"/>
    </location>
</feature>
<organism evidence="7 8">
    <name type="scientific">Ramlibacter henchirensis</name>
    <dbReference type="NCBI Taxonomy" id="204072"/>
    <lineage>
        <taxon>Bacteria</taxon>
        <taxon>Pseudomonadati</taxon>
        <taxon>Pseudomonadota</taxon>
        <taxon>Betaproteobacteria</taxon>
        <taxon>Burkholderiales</taxon>
        <taxon>Comamonadaceae</taxon>
        <taxon>Ramlibacter</taxon>
    </lineage>
</organism>
<gene>
    <name evidence="7" type="ORF">EZ313_18015</name>
</gene>
<sequence>MQSLPQNNLGARVNSNHRAGVLLAADQALVSGGSFLTLVYLARDLTSTDFGVFTICWLVVLFAGTVFSSVITFPMMTTYPWLEKYARETYLIENMALFILIGAFTLLGFAVAAIGAFFFSGAGFGSVVAWTGVCAVAVQAHELVRRVSILRRDVKELLKIDTVSYAVRAAAFVAASVMAVRNVQVSLAIIAGSCLLSVFVVRFQGYPGGRLLKVGFAAWGRNKAMASTLLPSGLLQWGSMNFFMAAASVMLPAADVGRLRMCQALTNLASPIIQLCENVVPTRASEAITQGKAALSRYLLRVLGVGLAILAVPGIAATVYADSLIRRIYGVGFDEATTVVGLFVAAQLGIFAAMAIRAGLRAAGTAKHWLLANLVATIVSVISVLAIGLPTMKYVPALMVNAVIVLVFSSAIALYQSLKVKAWN</sequence>
<evidence type="ECO:0000256" key="5">
    <source>
        <dbReference type="ARBA" id="ARBA00023136"/>
    </source>
</evidence>
<dbReference type="RefSeq" id="WP_135264632.1">
    <property type="nucleotide sequence ID" value="NZ_SMLM01000002.1"/>
</dbReference>
<comment type="subcellular location">
    <subcellularLocation>
        <location evidence="1">Cell membrane</location>
        <topology evidence="1">Multi-pass membrane protein</topology>
    </subcellularLocation>
</comment>
<dbReference type="GO" id="GO:0005886">
    <property type="term" value="C:plasma membrane"/>
    <property type="evidence" value="ECO:0007669"/>
    <property type="project" value="UniProtKB-SubCell"/>
</dbReference>
<evidence type="ECO:0000256" key="1">
    <source>
        <dbReference type="ARBA" id="ARBA00004651"/>
    </source>
</evidence>
<proteinExistence type="predicted"/>
<feature type="transmembrane region" description="Helical" evidence="6">
    <location>
        <begin position="336"/>
        <end position="356"/>
    </location>
</feature>
<dbReference type="Proteomes" id="UP000298180">
    <property type="component" value="Unassembled WGS sequence"/>
</dbReference>
<protein>
    <recommendedName>
        <fullName evidence="9">Lipopolysaccharide biosynthesis protein</fullName>
    </recommendedName>
</protein>
<feature type="transmembrane region" description="Helical" evidence="6">
    <location>
        <begin position="52"/>
        <end position="74"/>
    </location>
</feature>
<reference evidence="7 8" key="1">
    <citation type="submission" date="2019-03" db="EMBL/GenBank/DDBJ databases">
        <title>Ramlibacter henchirensis DSM 14656, whole genome shotgun sequence.</title>
        <authorList>
            <person name="Zhang X."/>
            <person name="Feng G."/>
            <person name="Zhu H."/>
        </authorList>
    </citation>
    <scope>NUCLEOTIDE SEQUENCE [LARGE SCALE GENOMIC DNA]</scope>
    <source>
        <strain evidence="7 8">DSM 14656</strain>
    </source>
</reference>
<feature type="transmembrane region" description="Helical" evidence="6">
    <location>
        <begin position="124"/>
        <end position="141"/>
    </location>
</feature>
<evidence type="ECO:0008006" key="9">
    <source>
        <dbReference type="Google" id="ProtNLM"/>
    </source>
</evidence>
<keyword evidence="5 6" id="KW-0472">Membrane</keyword>
<keyword evidence="8" id="KW-1185">Reference proteome</keyword>
<keyword evidence="3 6" id="KW-0812">Transmembrane</keyword>
<dbReference type="InterPro" id="IPR050833">
    <property type="entry name" value="Poly_Biosynth_Transport"/>
</dbReference>
<keyword evidence="4 6" id="KW-1133">Transmembrane helix</keyword>
<feature type="transmembrane region" description="Helical" evidence="6">
    <location>
        <begin position="185"/>
        <end position="203"/>
    </location>
</feature>
<comment type="caution">
    <text evidence="7">The sequence shown here is derived from an EMBL/GenBank/DDBJ whole genome shotgun (WGS) entry which is preliminary data.</text>
</comment>
<feature type="transmembrane region" description="Helical" evidence="6">
    <location>
        <begin position="21"/>
        <end position="40"/>
    </location>
</feature>
<evidence type="ECO:0000256" key="4">
    <source>
        <dbReference type="ARBA" id="ARBA00022989"/>
    </source>
</evidence>
<feature type="transmembrane region" description="Helical" evidence="6">
    <location>
        <begin position="298"/>
        <end position="321"/>
    </location>
</feature>
<evidence type="ECO:0000313" key="8">
    <source>
        <dbReference type="Proteomes" id="UP000298180"/>
    </source>
</evidence>
<evidence type="ECO:0000256" key="3">
    <source>
        <dbReference type="ARBA" id="ARBA00022692"/>
    </source>
</evidence>
<evidence type="ECO:0000256" key="6">
    <source>
        <dbReference type="SAM" id="Phobius"/>
    </source>
</evidence>
<dbReference type="EMBL" id="SMLM01000002">
    <property type="protein sequence ID" value="TFZ03108.1"/>
    <property type="molecule type" value="Genomic_DNA"/>
</dbReference>
<feature type="transmembrane region" description="Helical" evidence="6">
    <location>
        <begin position="394"/>
        <end position="415"/>
    </location>
</feature>
<dbReference type="PANTHER" id="PTHR30250">
    <property type="entry name" value="PST FAMILY PREDICTED COLANIC ACID TRANSPORTER"/>
    <property type="match status" value="1"/>
</dbReference>
<name>A0A4Z0BXU0_9BURK</name>
<accession>A0A4Z0BXU0</accession>
<evidence type="ECO:0000256" key="2">
    <source>
        <dbReference type="ARBA" id="ARBA00022475"/>
    </source>
</evidence>
<evidence type="ECO:0000313" key="7">
    <source>
        <dbReference type="EMBL" id="TFZ03108.1"/>
    </source>
</evidence>
<dbReference type="PANTHER" id="PTHR30250:SF11">
    <property type="entry name" value="O-ANTIGEN TRANSPORTER-RELATED"/>
    <property type="match status" value="1"/>
</dbReference>
<dbReference type="AlphaFoldDB" id="A0A4Z0BXU0"/>
<dbReference type="OrthoDB" id="6794112at2"/>
<keyword evidence="2" id="KW-1003">Cell membrane</keyword>
<feature type="transmembrane region" description="Helical" evidence="6">
    <location>
        <begin position="368"/>
        <end position="388"/>
    </location>
</feature>